<dbReference type="EMBL" id="JALNTZ010000006">
    <property type="protein sequence ID" value="KAJ3649933.1"/>
    <property type="molecule type" value="Genomic_DNA"/>
</dbReference>
<sequence>MYQVLTLPCIGDVSPLKFNAALACTASLFFFSGWWIMIALIAENLVDVCEFLPGLFATAGMVIVMLIPISLIQQPNLYASNTCCGTLIIRTCLLVGFMVSFGSVIGASYILFNDYLLDKEQVNKWPGFGILLQTLFIFFATVLLKCTKSSDYF</sequence>
<keyword evidence="8" id="KW-1185">Reference proteome</keyword>
<feature type="transmembrane region" description="Helical" evidence="6">
    <location>
        <begin position="54"/>
        <end position="72"/>
    </location>
</feature>
<evidence type="ECO:0000256" key="5">
    <source>
        <dbReference type="ARBA" id="ARBA00023136"/>
    </source>
</evidence>
<accession>A0AA38I304</accession>
<feature type="transmembrane region" description="Helical" evidence="6">
    <location>
        <begin position="20"/>
        <end position="42"/>
    </location>
</feature>
<keyword evidence="5 6" id="KW-0472">Membrane</keyword>
<name>A0AA38I304_9CUCU</name>
<evidence type="ECO:0000313" key="7">
    <source>
        <dbReference type="EMBL" id="KAJ3649933.1"/>
    </source>
</evidence>
<comment type="subcellular location">
    <subcellularLocation>
        <location evidence="1">Membrane</location>
        <topology evidence="1">Multi-pass membrane protein</topology>
    </subcellularLocation>
</comment>
<gene>
    <name evidence="7" type="ORF">Zmor_021649</name>
</gene>
<evidence type="ECO:0008006" key="9">
    <source>
        <dbReference type="Google" id="ProtNLM"/>
    </source>
</evidence>
<dbReference type="Proteomes" id="UP001168821">
    <property type="component" value="Unassembled WGS sequence"/>
</dbReference>
<organism evidence="7 8">
    <name type="scientific">Zophobas morio</name>
    <dbReference type="NCBI Taxonomy" id="2755281"/>
    <lineage>
        <taxon>Eukaryota</taxon>
        <taxon>Metazoa</taxon>
        <taxon>Ecdysozoa</taxon>
        <taxon>Arthropoda</taxon>
        <taxon>Hexapoda</taxon>
        <taxon>Insecta</taxon>
        <taxon>Pterygota</taxon>
        <taxon>Neoptera</taxon>
        <taxon>Endopterygota</taxon>
        <taxon>Coleoptera</taxon>
        <taxon>Polyphaga</taxon>
        <taxon>Cucujiformia</taxon>
        <taxon>Tenebrionidae</taxon>
        <taxon>Zophobas</taxon>
    </lineage>
</organism>
<evidence type="ECO:0000256" key="2">
    <source>
        <dbReference type="ARBA" id="ARBA00005335"/>
    </source>
</evidence>
<comment type="similarity">
    <text evidence="2">Belongs to the UPF0220 family.</text>
</comment>
<evidence type="ECO:0000256" key="4">
    <source>
        <dbReference type="ARBA" id="ARBA00022989"/>
    </source>
</evidence>
<reference evidence="7" key="1">
    <citation type="journal article" date="2023" name="G3 (Bethesda)">
        <title>Whole genome assemblies of Zophobas morio and Tenebrio molitor.</title>
        <authorList>
            <person name="Kaur S."/>
            <person name="Stinson S.A."/>
            <person name="diCenzo G.C."/>
        </authorList>
    </citation>
    <scope>NUCLEOTIDE SEQUENCE</scope>
    <source>
        <strain evidence="7">QUZm001</strain>
    </source>
</reference>
<comment type="caution">
    <text evidence="7">The sequence shown here is derived from an EMBL/GenBank/DDBJ whole genome shotgun (WGS) entry which is preliminary data.</text>
</comment>
<evidence type="ECO:0000256" key="1">
    <source>
        <dbReference type="ARBA" id="ARBA00004141"/>
    </source>
</evidence>
<feature type="transmembrane region" description="Helical" evidence="6">
    <location>
        <begin position="92"/>
        <end position="112"/>
    </location>
</feature>
<dbReference type="PANTHER" id="PTHR13180">
    <property type="entry name" value="SMALL MEMBRANE PROTEIN-RELATED"/>
    <property type="match status" value="1"/>
</dbReference>
<evidence type="ECO:0000256" key="6">
    <source>
        <dbReference type="SAM" id="Phobius"/>
    </source>
</evidence>
<dbReference type="Pfam" id="PF05255">
    <property type="entry name" value="UPF0220"/>
    <property type="match status" value="1"/>
</dbReference>
<keyword evidence="4 6" id="KW-1133">Transmembrane helix</keyword>
<proteinExistence type="inferred from homology"/>
<feature type="transmembrane region" description="Helical" evidence="6">
    <location>
        <begin position="124"/>
        <end position="144"/>
    </location>
</feature>
<dbReference type="AlphaFoldDB" id="A0AA38I304"/>
<dbReference type="InterPro" id="IPR007919">
    <property type="entry name" value="UPF0220"/>
</dbReference>
<evidence type="ECO:0000313" key="8">
    <source>
        <dbReference type="Proteomes" id="UP001168821"/>
    </source>
</evidence>
<evidence type="ECO:0000256" key="3">
    <source>
        <dbReference type="ARBA" id="ARBA00022692"/>
    </source>
</evidence>
<dbReference type="GO" id="GO:0016020">
    <property type="term" value="C:membrane"/>
    <property type="evidence" value="ECO:0007669"/>
    <property type="project" value="UniProtKB-SubCell"/>
</dbReference>
<keyword evidence="3 6" id="KW-0812">Transmembrane</keyword>
<protein>
    <recommendedName>
        <fullName evidence="9">Transmembrane protein 50A</fullName>
    </recommendedName>
</protein>